<reference evidence="2" key="1">
    <citation type="submission" date="2021-11" db="EMBL/GenBank/DDBJ databases">
        <title>Purpureocillium_takamizusanense_genome.</title>
        <authorList>
            <person name="Nguyen N.-H."/>
        </authorList>
    </citation>
    <scope>NUCLEOTIDE SEQUENCE</scope>
    <source>
        <strain evidence="2">PT3</strain>
    </source>
</reference>
<keyword evidence="3" id="KW-1185">Reference proteome</keyword>
<dbReference type="InterPro" id="IPR000182">
    <property type="entry name" value="GNAT_dom"/>
</dbReference>
<evidence type="ECO:0000313" key="3">
    <source>
        <dbReference type="Proteomes" id="UP000829364"/>
    </source>
</evidence>
<feature type="domain" description="N-acetyltransferase" evidence="1">
    <location>
        <begin position="132"/>
        <end position="240"/>
    </location>
</feature>
<dbReference type="CDD" id="cd04301">
    <property type="entry name" value="NAT_SF"/>
    <property type="match status" value="1"/>
</dbReference>
<dbReference type="PANTHER" id="PTHR43441">
    <property type="entry name" value="RIBOSOMAL-PROTEIN-SERINE ACETYLTRANSFERASE"/>
    <property type="match status" value="1"/>
</dbReference>
<dbReference type="InterPro" id="IPR051908">
    <property type="entry name" value="Ribosomal_N-acetyltransferase"/>
</dbReference>
<evidence type="ECO:0000259" key="1">
    <source>
        <dbReference type="PROSITE" id="PS51186"/>
    </source>
</evidence>
<gene>
    <name evidence="2" type="ORF">JDV02_004044</name>
</gene>
<dbReference type="PROSITE" id="PS51186">
    <property type="entry name" value="GNAT"/>
    <property type="match status" value="1"/>
</dbReference>
<name>A0A9Q8QCX7_9HYPO</name>
<dbReference type="SUPFAM" id="SSF55729">
    <property type="entry name" value="Acyl-CoA N-acyltransferases (Nat)"/>
    <property type="match status" value="1"/>
</dbReference>
<organism evidence="2 3">
    <name type="scientific">Purpureocillium takamizusanense</name>
    <dbReference type="NCBI Taxonomy" id="2060973"/>
    <lineage>
        <taxon>Eukaryota</taxon>
        <taxon>Fungi</taxon>
        <taxon>Dikarya</taxon>
        <taxon>Ascomycota</taxon>
        <taxon>Pezizomycotina</taxon>
        <taxon>Sordariomycetes</taxon>
        <taxon>Hypocreomycetidae</taxon>
        <taxon>Hypocreales</taxon>
        <taxon>Ophiocordycipitaceae</taxon>
        <taxon>Purpureocillium</taxon>
    </lineage>
</organism>
<dbReference type="OrthoDB" id="5146788at2759"/>
<evidence type="ECO:0000313" key="2">
    <source>
        <dbReference type="EMBL" id="UNI17723.1"/>
    </source>
</evidence>
<dbReference type="Gene3D" id="3.40.630.30">
    <property type="match status" value="1"/>
</dbReference>
<dbReference type="Proteomes" id="UP000829364">
    <property type="component" value="Chromosome 3"/>
</dbReference>
<accession>A0A9Q8QCX7</accession>
<dbReference type="GO" id="GO:0008999">
    <property type="term" value="F:protein-N-terminal-alanine acetyltransferase activity"/>
    <property type="evidence" value="ECO:0007669"/>
    <property type="project" value="TreeGrafter"/>
</dbReference>
<dbReference type="InterPro" id="IPR016181">
    <property type="entry name" value="Acyl_CoA_acyltransferase"/>
</dbReference>
<dbReference type="GeneID" id="72066000"/>
<dbReference type="EMBL" id="CP086356">
    <property type="protein sequence ID" value="UNI17723.1"/>
    <property type="molecule type" value="Genomic_DNA"/>
</dbReference>
<dbReference type="PANTHER" id="PTHR43441:SF5">
    <property type="entry name" value="FAMILY ACETYLTRANSFERASE, PUTATIVE-RELATED"/>
    <property type="match status" value="1"/>
</dbReference>
<dbReference type="RefSeq" id="XP_047841204.1">
    <property type="nucleotide sequence ID" value="XM_047985227.1"/>
</dbReference>
<protein>
    <recommendedName>
        <fullName evidence="1">N-acetyltransferase domain-containing protein</fullName>
    </recommendedName>
</protein>
<dbReference type="GO" id="GO:1990189">
    <property type="term" value="F:protein N-terminal-serine acetyltransferase activity"/>
    <property type="evidence" value="ECO:0007669"/>
    <property type="project" value="TreeGrafter"/>
</dbReference>
<dbReference type="Pfam" id="PF13302">
    <property type="entry name" value="Acetyltransf_3"/>
    <property type="match status" value="1"/>
</dbReference>
<sequence>MLLRPTCHRLHSKTARARLRSLVELGLGKRSFEQGCCAVWTRMGTPTNFVFPVKNLQDDHIRLVPFDARAHAYPFYEGISRTRGAAFAHFSSGPYASADDFNERFVKQRSYADKRMCTYAILTSPEDEGGVGDLVGMVSLTNADAEDRRADIGLLHVVPKAQGLGIGTTACRMLLRHGMDSHEHGGLGLARMEWRASTANEASIGLARRLGFREVGVIRYERLLRDGVARGKIGNGRPPPPGTTDGDLWRDVVVYEMTWDEWQQAHRH</sequence>
<dbReference type="KEGG" id="ptkz:JDV02_004044"/>
<dbReference type="AlphaFoldDB" id="A0A9Q8QCX7"/>
<proteinExistence type="predicted"/>